<name>A0A7C3VQ73_9CYAN</name>
<proteinExistence type="predicted"/>
<keyword evidence="1" id="KW-0812">Transmembrane</keyword>
<dbReference type="GO" id="GO:0006508">
    <property type="term" value="P:proteolysis"/>
    <property type="evidence" value="ECO:0007669"/>
    <property type="project" value="UniProtKB-KW"/>
</dbReference>
<evidence type="ECO:0000313" key="2">
    <source>
        <dbReference type="EMBL" id="HGF99895.1"/>
    </source>
</evidence>
<dbReference type="AlphaFoldDB" id="A0A7C3VQ73"/>
<dbReference type="GO" id="GO:0004222">
    <property type="term" value="F:metalloendopeptidase activity"/>
    <property type="evidence" value="ECO:0007669"/>
    <property type="project" value="InterPro"/>
</dbReference>
<keyword evidence="2" id="KW-0378">Hydrolase</keyword>
<sequence length="225" mass="25033">MNQTSLNLIAITVFAITLSALVGPAFNLPPTVPAGITFILLGLATADTLAWQNQGITLLLDWFAQKSPEQQKRILHHEAGHFFVAYKLGIPITGYALNAWEAFKQGQSARGGVRFDDTELAAELQQGKISQQLLDRYCTMWMGGIAAEMLVYNDTEGGAEDRQKLRGVLSPILRNPQQVETKERWAYLQARSLIENNQNSYECLMASMAKRAPIDECYAAIEREV</sequence>
<dbReference type="PANTHER" id="PTHR33471:SF7">
    <property type="entry name" value="ATP-DEPENDENT ZINC METALLOPROTEASE-RELATED"/>
    <property type="match status" value="1"/>
</dbReference>
<gene>
    <name evidence="2" type="ORF">ENR15_04315</name>
</gene>
<comment type="caution">
    <text evidence="2">The sequence shown here is derived from an EMBL/GenBank/DDBJ whole genome shotgun (WGS) entry which is preliminary data.</text>
</comment>
<dbReference type="PANTHER" id="PTHR33471">
    <property type="entry name" value="ATP-DEPENDENT ZINC METALLOPROTEASE-RELATED"/>
    <property type="match status" value="1"/>
</dbReference>
<organism evidence="2">
    <name type="scientific">Planktothricoides sp. SpSt-374</name>
    <dbReference type="NCBI Taxonomy" id="2282167"/>
    <lineage>
        <taxon>Bacteria</taxon>
        <taxon>Bacillati</taxon>
        <taxon>Cyanobacteriota</taxon>
        <taxon>Cyanophyceae</taxon>
        <taxon>Oscillatoriophycideae</taxon>
        <taxon>Oscillatoriales</taxon>
        <taxon>Oscillatoriaceae</taxon>
        <taxon>Planktothricoides</taxon>
    </lineage>
</organism>
<dbReference type="Gene3D" id="1.20.58.760">
    <property type="entry name" value="Peptidase M41"/>
    <property type="match status" value="1"/>
</dbReference>
<reference evidence="2" key="1">
    <citation type="journal article" date="2020" name="mSystems">
        <title>Genome- and Community-Level Interaction Insights into Carbon Utilization and Element Cycling Functions of Hydrothermarchaeota in Hydrothermal Sediment.</title>
        <authorList>
            <person name="Zhou Z."/>
            <person name="Liu Y."/>
            <person name="Xu W."/>
            <person name="Pan J."/>
            <person name="Luo Z.H."/>
            <person name="Li M."/>
        </authorList>
    </citation>
    <scope>NUCLEOTIDE SEQUENCE [LARGE SCALE GENOMIC DNA]</scope>
    <source>
        <strain evidence="2">SpSt-374</strain>
    </source>
</reference>
<keyword evidence="1" id="KW-1133">Transmembrane helix</keyword>
<dbReference type="GO" id="GO:0005524">
    <property type="term" value="F:ATP binding"/>
    <property type="evidence" value="ECO:0007669"/>
    <property type="project" value="InterPro"/>
</dbReference>
<accession>A0A7C3VQ73</accession>
<dbReference type="GO" id="GO:0004176">
    <property type="term" value="F:ATP-dependent peptidase activity"/>
    <property type="evidence" value="ECO:0007669"/>
    <property type="project" value="InterPro"/>
</dbReference>
<keyword evidence="2" id="KW-0645">Protease</keyword>
<keyword evidence="1" id="KW-0472">Membrane</keyword>
<dbReference type="EMBL" id="DSPX01000041">
    <property type="protein sequence ID" value="HGF99895.1"/>
    <property type="molecule type" value="Genomic_DNA"/>
</dbReference>
<protein>
    <submittedName>
        <fullName evidence="2">ATP-dependent Zn protease</fullName>
    </submittedName>
</protein>
<dbReference type="InterPro" id="IPR037219">
    <property type="entry name" value="Peptidase_M41-like"/>
</dbReference>
<feature type="transmembrane region" description="Helical" evidence="1">
    <location>
        <begin position="7"/>
        <end position="26"/>
    </location>
</feature>
<dbReference type="SUPFAM" id="SSF140990">
    <property type="entry name" value="FtsH protease domain-like"/>
    <property type="match status" value="1"/>
</dbReference>
<evidence type="ECO:0000256" key="1">
    <source>
        <dbReference type="SAM" id="Phobius"/>
    </source>
</evidence>